<dbReference type="GeneID" id="19120630"/>
<organism evidence="2 3">
    <name type="scientific">Bipolaris oryzae ATCC 44560</name>
    <dbReference type="NCBI Taxonomy" id="930090"/>
    <lineage>
        <taxon>Eukaryota</taxon>
        <taxon>Fungi</taxon>
        <taxon>Dikarya</taxon>
        <taxon>Ascomycota</taxon>
        <taxon>Pezizomycotina</taxon>
        <taxon>Dothideomycetes</taxon>
        <taxon>Pleosporomycetidae</taxon>
        <taxon>Pleosporales</taxon>
        <taxon>Pleosporineae</taxon>
        <taxon>Pleosporaceae</taxon>
        <taxon>Bipolaris</taxon>
    </lineage>
</organism>
<feature type="region of interest" description="Disordered" evidence="1">
    <location>
        <begin position="512"/>
        <end position="535"/>
    </location>
</feature>
<feature type="region of interest" description="Disordered" evidence="1">
    <location>
        <begin position="348"/>
        <end position="435"/>
    </location>
</feature>
<dbReference type="EMBL" id="KI963953">
    <property type="protein sequence ID" value="EUC47408.1"/>
    <property type="molecule type" value="Genomic_DNA"/>
</dbReference>
<dbReference type="HOGENOM" id="CLU_462299_0_0_1"/>
<feature type="compositionally biased region" description="Basic residues" evidence="1">
    <location>
        <begin position="655"/>
        <end position="669"/>
    </location>
</feature>
<dbReference type="RefSeq" id="XP_007686073.1">
    <property type="nucleotide sequence ID" value="XM_007687883.1"/>
</dbReference>
<dbReference type="AlphaFoldDB" id="W6ZC76"/>
<evidence type="ECO:0000313" key="3">
    <source>
        <dbReference type="Proteomes" id="UP000054032"/>
    </source>
</evidence>
<reference evidence="2 3" key="1">
    <citation type="journal article" date="2013" name="PLoS Genet.">
        <title>Comparative genome structure, secondary metabolite, and effector coding capacity across Cochliobolus pathogens.</title>
        <authorList>
            <person name="Condon B.J."/>
            <person name="Leng Y."/>
            <person name="Wu D."/>
            <person name="Bushley K.E."/>
            <person name="Ohm R.A."/>
            <person name="Otillar R."/>
            <person name="Martin J."/>
            <person name="Schackwitz W."/>
            <person name="Grimwood J."/>
            <person name="MohdZainudin N."/>
            <person name="Xue C."/>
            <person name="Wang R."/>
            <person name="Manning V.A."/>
            <person name="Dhillon B."/>
            <person name="Tu Z.J."/>
            <person name="Steffenson B.J."/>
            <person name="Salamov A."/>
            <person name="Sun H."/>
            <person name="Lowry S."/>
            <person name="LaButti K."/>
            <person name="Han J."/>
            <person name="Copeland A."/>
            <person name="Lindquist E."/>
            <person name="Barry K."/>
            <person name="Schmutz J."/>
            <person name="Baker S.E."/>
            <person name="Ciuffetti L.M."/>
            <person name="Grigoriev I.V."/>
            <person name="Zhong S."/>
            <person name="Turgeon B.G."/>
        </authorList>
    </citation>
    <scope>NUCLEOTIDE SEQUENCE [LARGE SCALE GENOMIC DNA]</scope>
    <source>
        <strain evidence="2 3">ATCC 44560</strain>
    </source>
</reference>
<feature type="region of interest" description="Disordered" evidence="1">
    <location>
        <begin position="568"/>
        <end position="669"/>
    </location>
</feature>
<feature type="compositionally biased region" description="Polar residues" evidence="1">
    <location>
        <begin position="197"/>
        <end position="209"/>
    </location>
</feature>
<dbReference type="Proteomes" id="UP000054032">
    <property type="component" value="Unassembled WGS sequence"/>
</dbReference>
<gene>
    <name evidence="2" type="ORF">COCMIDRAFT_24728</name>
</gene>
<feature type="compositionally biased region" description="Polar residues" evidence="1">
    <location>
        <begin position="400"/>
        <end position="434"/>
    </location>
</feature>
<feature type="compositionally biased region" description="Low complexity" evidence="1">
    <location>
        <begin position="579"/>
        <end position="593"/>
    </location>
</feature>
<keyword evidence="3" id="KW-1185">Reference proteome</keyword>
<evidence type="ECO:0000313" key="2">
    <source>
        <dbReference type="EMBL" id="EUC47408.1"/>
    </source>
</evidence>
<sequence length="669" mass="73509">MANRAVYISAQDPRRLMRELLEIMRNDEANNHLSLSCMKAMERYLVTNLHQSSLPISLLDEIRAADNRAVQQARQFEASRGNRGVLGGISKVFQGLLTYREENQKRVSRNITRSFLVTRYDLGANESRPVHHKPPPAPANTRGSSSTEKASSVGTPQEYRLPSDVNHAFYMADDEDDTVVDEPLLDHHQPPSAPNARDSSSTERASSVGTPKENRVPRNVNQAFYVADEDDPFGEPPVHHEPRPAPLSARDSSSTERASSVGTPSENRLPCDVNQAFYVADEDEPPRLSLPSLAQTSIDQTSAPKRNRRVLGEISSIPLGPMIGTGENHLGVLRNINQSFYVAEDDDPVIHESPPVTGPAKNHFGGPLNANQSFQIAEDDPVVDESQPVHHEPPRAPLNPRTQTPIRQPTRVSKPKTNTQQNATSTPRPTQNDQPYRRVIANANHDATVTLDELEQSFIEQTGPADDGSDTEEATEPDTPPDPNTARAPHVFEEIPKIIVTDSRENIQAIVEVDPAVEPSQPTERSREPTPNVPEYNFLKHKKAGYCNKAAAEPQRLYPTTIVEERDEIPPSWSARHMGTSPSSGRPGCSSPPIQRAGSASVAATKATKGTRGTKGKQAQSVEPRSTRARQVRSVETRTTTTTGKRARGAEAQTPKKRVRKTGGGRKDV</sequence>
<protein>
    <submittedName>
        <fullName evidence="2">Uncharacterized protein</fullName>
    </submittedName>
</protein>
<dbReference type="KEGG" id="bor:COCMIDRAFT_24728"/>
<feature type="compositionally biased region" description="Polar residues" evidence="1">
    <location>
        <begin position="141"/>
        <end position="155"/>
    </location>
</feature>
<feature type="compositionally biased region" description="Acidic residues" evidence="1">
    <location>
        <begin position="467"/>
        <end position="476"/>
    </location>
</feature>
<dbReference type="OrthoDB" id="10427463at2759"/>
<proteinExistence type="predicted"/>
<name>W6ZC76_COCMI</name>
<evidence type="ECO:0000256" key="1">
    <source>
        <dbReference type="SAM" id="MobiDB-lite"/>
    </source>
</evidence>
<feature type="compositionally biased region" description="Polar residues" evidence="1">
    <location>
        <begin position="250"/>
        <end position="266"/>
    </location>
</feature>
<feature type="region of interest" description="Disordered" evidence="1">
    <location>
        <begin position="182"/>
        <end position="269"/>
    </location>
</feature>
<feature type="compositionally biased region" description="Low complexity" evidence="1">
    <location>
        <begin position="603"/>
        <end position="620"/>
    </location>
</feature>
<feature type="region of interest" description="Disordered" evidence="1">
    <location>
        <begin position="125"/>
        <end position="162"/>
    </location>
</feature>
<feature type="region of interest" description="Disordered" evidence="1">
    <location>
        <begin position="461"/>
        <end position="490"/>
    </location>
</feature>
<accession>W6ZC76</accession>